<dbReference type="FunCoup" id="A0A6P6Y2K0">
    <property type="interactions" value="628"/>
</dbReference>
<dbReference type="PROSITE" id="PS00107">
    <property type="entry name" value="PROTEIN_KINASE_ATP"/>
    <property type="match status" value="1"/>
</dbReference>
<feature type="domain" description="Protein kinase" evidence="12">
    <location>
        <begin position="197"/>
        <end position="481"/>
    </location>
</feature>
<dbReference type="GO" id="GO:0005524">
    <property type="term" value="F:ATP binding"/>
    <property type="evidence" value="ECO:0007669"/>
    <property type="project" value="UniProtKB-UniRule"/>
</dbReference>
<dbReference type="InterPro" id="IPR008271">
    <property type="entry name" value="Ser/Thr_kinase_AS"/>
</dbReference>
<feature type="compositionally biased region" description="Low complexity" evidence="11">
    <location>
        <begin position="133"/>
        <end position="147"/>
    </location>
</feature>
<name>A0A6P6Y2K0_DERPT</name>
<dbReference type="InterPro" id="IPR050108">
    <property type="entry name" value="CDK"/>
</dbReference>
<evidence type="ECO:0000256" key="2">
    <source>
        <dbReference type="ARBA" id="ARBA00012425"/>
    </source>
</evidence>
<keyword evidence="13" id="KW-1185">Reference proteome</keyword>
<comment type="catalytic activity">
    <reaction evidence="9">
        <text>L-seryl-[protein] + ATP = O-phospho-L-seryl-[protein] + ADP + H(+)</text>
        <dbReference type="Rhea" id="RHEA:17989"/>
        <dbReference type="Rhea" id="RHEA-COMP:9863"/>
        <dbReference type="Rhea" id="RHEA-COMP:11604"/>
        <dbReference type="ChEBI" id="CHEBI:15378"/>
        <dbReference type="ChEBI" id="CHEBI:29999"/>
        <dbReference type="ChEBI" id="CHEBI:30616"/>
        <dbReference type="ChEBI" id="CHEBI:83421"/>
        <dbReference type="ChEBI" id="CHEBI:456216"/>
        <dbReference type="EC" id="2.7.11.22"/>
    </reaction>
</comment>
<keyword evidence="3" id="KW-0723">Serine/threonine-protein kinase</keyword>
<dbReference type="GO" id="GO:0004693">
    <property type="term" value="F:cyclin-dependent protein serine/threonine kinase activity"/>
    <property type="evidence" value="ECO:0007669"/>
    <property type="project" value="UniProtKB-EC"/>
</dbReference>
<reference evidence="14" key="1">
    <citation type="submission" date="2025-08" db="UniProtKB">
        <authorList>
            <consortium name="RefSeq"/>
        </authorList>
    </citation>
    <scope>IDENTIFICATION</scope>
    <source>
        <strain evidence="14">Airmid</strain>
    </source>
</reference>
<dbReference type="PROSITE" id="PS00108">
    <property type="entry name" value="PROTEIN_KINASE_ST"/>
    <property type="match status" value="1"/>
</dbReference>
<dbReference type="PROSITE" id="PS50011">
    <property type="entry name" value="PROTEIN_KINASE_DOM"/>
    <property type="match status" value="1"/>
</dbReference>
<dbReference type="Pfam" id="PF00069">
    <property type="entry name" value="Pkinase"/>
    <property type="match status" value="1"/>
</dbReference>
<feature type="binding site" evidence="10">
    <location>
        <position position="226"/>
    </location>
    <ligand>
        <name>ATP</name>
        <dbReference type="ChEBI" id="CHEBI:30616"/>
    </ligand>
</feature>
<keyword evidence="7 10" id="KW-0067">ATP-binding</keyword>
<dbReference type="OMA" id="ICLMSIM"/>
<dbReference type="PANTHER" id="PTHR24056:SF189">
    <property type="entry name" value="PROTEIN KINASE DOMAIN-CONTAINING PROTEIN"/>
    <property type="match status" value="1"/>
</dbReference>
<dbReference type="SMART" id="SM00220">
    <property type="entry name" value="S_TKc"/>
    <property type="match status" value="1"/>
</dbReference>
<evidence type="ECO:0000256" key="8">
    <source>
        <dbReference type="ARBA" id="ARBA00047811"/>
    </source>
</evidence>
<evidence type="ECO:0000313" key="14">
    <source>
        <dbReference type="RefSeq" id="XP_027199722.1"/>
    </source>
</evidence>
<dbReference type="GO" id="GO:0005829">
    <property type="term" value="C:cytosol"/>
    <property type="evidence" value="ECO:0007669"/>
    <property type="project" value="TreeGrafter"/>
</dbReference>
<evidence type="ECO:0000256" key="5">
    <source>
        <dbReference type="ARBA" id="ARBA00022741"/>
    </source>
</evidence>
<dbReference type="InterPro" id="IPR017441">
    <property type="entry name" value="Protein_kinase_ATP_BS"/>
</dbReference>
<evidence type="ECO:0000256" key="6">
    <source>
        <dbReference type="ARBA" id="ARBA00022777"/>
    </source>
</evidence>
<feature type="region of interest" description="Disordered" evidence="11">
    <location>
        <begin position="112"/>
        <end position="157"/>
    </location>
</feature>
<sequence>MIVEHNHNHVFGDKTSFGPIPKPPPRSTSIYHLQQLQQQQHQQRLTIPDHLETLLEHSSLNDDQQPKQQQQQQSLSTTTTTNLFKQVIMRDKTNKMNKIGFRRPKSDIYDLHSHHQQQQLEHNHPIDPSLMDQQQSMEQQQQNNNNNSLDHHGSARPVSMYFGGEHNHIDRPVKHSISRFSAYEISCSNGFGRLDSYLKLDQLGEGSYATVYKGFSNVLNRVVALKEIRLQAEEGAPFTAIREASLLRGLKHANIVTLHDIVHTRQTLILVFEYVDTDLSQYLERHPDGLNPKNVRLFMFQLLRGLSYCHERRILHRDLKPQNLLISEQGELKLADFGLARAKSIPSHTYSNEVVTLWYRPPDVLLGSRNYSTSLDIWGVGCIFIEMICGTPAFPGVRDPTDQLDKIFRVFGTPSKSYWETYQSIITFNCLKNTCYQSQQLGRCFPKLLSITNAETLARKCLSLEPRERIASKDAMKHQFFSELPAKLYQLPDHVPVIYVPGCSLIQENHNFPLSVIKIASKMKGGVGGGGTSGGGKMFNNH</sequence>
<dbReference type="InParanoid" id="A0A6P6Y2K0"/>
<evidence type="ECO:0000259" key="12">
    <source>
        <dbReference type="PROSITE" id="PS50011"/>
    </source>
</evidence>
<feature type="compositionally biased region" description="Basic and acidic residues" evidence="11">
    <location>
        <begin position="1"/>
        <end position="12"/>
    </location>
</feature>
<dbReference type="AlphaFoldDB" id="A0A6P6Y2K0"/>
<dbReference type="GO" id="GO:0030332">
    <property type="term" value="F:cyclin binding"/>
    <property type="evidence" value="ECO:0007669"/>
    <property type="project" value="TreeGrafter"/>
</dbReference>
<evidence type="ECO:0000256" key="7">
    <source>
        <dbReference type="ARBA" id="ARBA00022840"/>
    </source>
</evidence>
<gene>
    <name evidence="14" type="primary">LOC113793844</name>
</gene>
<comment type="similarity">
    <text evidence="1">Belongs to the protein kinase superfamily. CMGC Ser/Thr protein kinase family. CDC2/CDKX subfamily.</text>
</comment>
<dbReference type="GO" id="GO:0005634">
    <property type="term" value="C:nucleus"/>
    <property type="evidence" value="ECO:0007669"/>
    <property type="project" value="TreeGrafter"/>
</dbReference>
<keyword evidence="5 10" id="KW-0547">Nucleotide-binding</keyword>
<dbReference type="KEGG" id="dpte:113793844"/>
<evidence type="ECO:0000256" key="10">
    <source>
        <dbReference type="PROSITE-ProRule" id="PRU10141"/>
    </source>
</evidence>
<keyword evidence="6" id="KW-0418">Kinase</keyword>
<evidence type="ECO:0000256" key="3">
    <source>
        <dbReference type="ARBA" id="ARBA00022527"/>
    </source>
</evidence>
<dbReference type="InterPro" id="IPR000719">
    <property type="entry name" value="Prot_kinase_dom"/>
</dbReference>
<evidence type="ECO:0000256" key="9">
    <source>
        <dbReference type="ARBA" id="ARBA00048367"/>
    </source>
</evidence>
<dbReference type="SUPFAM" id="SSF56112">
    <property type="entry name" value="Protein kinase-like (PK-like)"/>
    <property type="match status" value="1"/>
</dbReference>
<dbReference type="InterPro" id="IPR011009">
    <property type="entry name" value="Kinase-like_dom_sf"/>
</dbReference>
<comment type="catalytic activity">
    <reaction evidence="8">
        <text>L-threonyl-[protein] + ATP = O-phospho-L-threonyl-[protein] + ADP + H(+)</text>
        <dbReference type="Rhea" id="RHEA:46608"/>
        <dbReference type="Rhea" id="RHEA-COMP:11060"/>
        <dbReference type="Rhea" id="RHEA-COMP:11605"/>
        <dbReference type="ChEBI" id="CHEBI:15378"/>
        <dbReference type="ChEBI" id="CHEBI:30013"/>
        <dbReference type="ChEBI" id="CHEBI:30616"/>
        <dbReference type="ChEBI" id="CHEBI:61977"/>
        <dbReference type="ChEBI" id="CHEBI:456216"/>
        <dbReference type="EC" id="2.7.11.22"/>
    </reaction>
</comment>
<protein>
    <recommendedName>
        <fullName evidence="2">cyclin-dependent kinase</fullName>
        <ecNumber evidence="2">2.7.11.22</ecNumber>
    </recommendedName>
</protein>
<dbReference type="Proteomes" id="UP000515146">
    <property type="component" value="Unplaced"/>
</dbReference>
<dbReference type="FunFam" id="1.10.510.10:FF:000131">
    <property type="entry name" value="cyclin-dependent kinase 14 isoform X1"/>
    <property type="match status" value="1"/>
</dbReference>
<evidence type="ECO:0000313" key="13">
    <source>
        <dbReference type="Proteomes" id="UP000515146"/>
    </source>
</evidence>
<dbReference type="OrthoDB" id="1732493at2759"/>
<evidence type="ECO:0000256" key="11">
    <source>
        <dbReference type="SAM" id="MobiDB-lite"/>
    </source>
</evidence>
<dbReference type="RefSeq" id="XP_027199722.1">
    <property type="nucleotide sequence ID" value="XM_027343921.1"/>
</dbReference>
<dbReference type="Gene3D" id="1.10.510.10">
    <property type="entry name" value="Transferase(Phosphotransferase) domain 1"/>
    <property type="match status" value="1"/>
</dbReference>
<dbReference type="EC" id="2.7.11.22" evidence="2"/>
<accession>A0A6P6Y2K0</accession>
<organism evidence="13 14">
    <name type="scientific">Dermatophagoides pteronyssinus</name>
    <name type="common">European house dust mite</name>
    <dbReference type="NCBI Taxonomy" id="6956"/>
    <lineage>
        <taxon>Eukaryota</taxon>
        <taxon>Metazoa</taxon>
        <taxon>Ecdysozoa</taxon>
        <taxon>Arthropoda</taxon>
        <taxon>Chelicerata</taxon>
        <taxon>Arachnida</taxon>
        <taxon>Acari</taxon>
        <taxon>Acariformes</taxon>
        <taxon>Sarcoptiformes</taxon>
        <taxon>Astigmata</taxon>
        <taxon>Psoroptidia</taxon>
        <taxon>Analgoidea</taxon>
        <taxon>Pyroglyphidae</taxon>
        <taxon>Dermatophagoidinae</taxon>
        <taxon>Dermatophagoides</taxon>
    </lineage>
</organism>
<evidence type="ECO:0000256" key="4">
    <source>
        <dbReference type="ARBA" id="ARBA00022679"/>
    </source>
</evidence>
<evidence type="ECO:0000256" key="1">
    <source>
        <dbReference type="ARBA" id="ARBA00006485"/>
    </source>
</evidence>
<feature type="region of interest" description="Disordered" evidence="11">
    <location>
        <begin position="1"/>
        <end position="28"/>
    </location>
</feature>
<proteinExistence type="inferred from homology"/>
<keyword evidence="4" id="KW-0808">Transferase</keyword>
<dbReference type="PANTHER" id="PTHR24056">
    <property type="entry name" value="CELL DIVISION PROTEIN KINASE"/>
    <property type="match status" value="1"/>
</dbReference>
<dbReference type="Gene3D" id="3.30.200.20">
    <property type="entry name" value="Phosphorylase Kinase, domain 1"/>
    <property type="match status" value="1"/>
</dbReference>
<dbReference type="FunFam" id="3.30.200.20:FF:000007">
    <property type="entry name" value="Cyclin-dependent kinase 14, putative"/>
    <property type="match status" value="1"/>
</dbReference>